<dbReference type="OrthoDB" id="7298080at2"/>
<feature type="region of interest" description="Disordered" evidence="1">
    <location>
        <begin position="1"/>
        <end position="20"/>
    </location>
</feature>
<accession>G7ZCD4</accession>
<organism evidence="3 4">
    <name type="scientific">Azospirillum lipoferum (strain 4B)</name>
    <dbReference type="NCBI Taxonomy" id="862719"/>
    <lineage>
        <taxon>Bacteria</taxon>
        <taxon>Pseudomonadati</taxon>
        <taxon>Pseudomonadota</taxon>
        <taxon>Alphaproteobacteria</taxon>
        <taxon>Rhodospirillales</taxon>
        <taxon>Azospirillaceae</taxon>
        <taxon>Azospirillum</taxon>
    </lineage>
</organism>
<keyword evidence="4" id="KW-1185">Reference proteome</keyword>
<geneLocation type="plasmid" evidence="3 4">
    <name>AZO_p2</name>
</geneLocation>
<keyword evidence="3" id="KW-0614">Plasmid</keyword>
<dbReference type="Pfam" id="PF10040">
    <property type="entry name" value="CRISPR_Cas6"/>
    <property type="match status" value="1"/>
</dbReference>
<proteinExistence type="predicted"/>
<dbReference type="AlphaFoldDB" id="G7ZCD4"/>
<dbReference type="KEGG" id="ali:AZOLI_p20075"/>
<gene>
    <name evidence="3" type="ordered locus">AZOLI_p20075</name>
</gene>
<dbReference type="Proteomes" id="UP000005667">
    <property type="component" value="Plasmid AZO_p2"/>
</dbReference>
<dbReference type="EMBL" id="FQ311870">
    <property type="protein sequence ID" value="CBS89270.1"/>
    <property type="molecule type" value="Genomic_DNA"/>
</dbReference>
<dbReference type="HOGENOM" id="CLU_855097_0_0_5"/>
<evidence type="ECO:0000259" key="2">
    <source>
        <dbReference type="Pfam" id="PF10040"/>
    </source>
</evidence>
<evidence type="ECO:0000313" key="3">
    <source>
        <dbReference type="EMBL" id="CBS89270.1"/>
    </source>
</evidence>
<evidence type="ECO:0000313" key="4">
    <source>
        <dbReference type="Proteomes" id="UP000005667"/>
    </source>
</evidence>
<sequence length="337" mass="35575">MPFQESPIAVPDHADTAPPLDRRLMEPAATVPLEELAAGWFHQTVTLRCADAAALVDDPAFAGRLRGAFERALMAGASDESLRGAPCRWDPPCAYDVLVREHGKIASGLIVPRPMVLRAEARGRDLLVGLTLFGFACDWTLAAADALTAALRTGIAPPPRPAVEVLTVREARAAHRPGGGASPPPSAGLRLLGRSVESFDGVTVPAAASAVALEFTTPVCLRGSTDLRHGLAGFVGTLTNRVFGLARWQDAGIACDRRALLAAADAVRVEAGDLKRVDWRRGSAKQDRWLPMEGETGTVYLEGPLAPLLPLLALGALVHAGARTTFGQGAYRLRVVA</sequence>
<dbReference type="InterPro" id="IPR019267">
    <property type="entry name" value="CRISPR-assoc_Cas6_C"/>
</dbReference>
<evidence type="ECO:0000256" key="1">
    <source>
        <dbReference type="SAM" id="MobiDB-lite"/>
    </source>
</evidence>
<feature type="domain" description="CRISPR-associated protein Cas6 C-terminal" evidence="2">
    <location>
        <begin position="213"/>
        <end position="331"/>
    </location>
</feature>
<name>G7ZCD4_AZOL4</name>
<protein>
    <recommendedName>
        <fullName evidence="2">CRISPR-associated protein Cas6 C-terminal domain-containing protein</fullName>
    </recommendedName>
</protein>
<reference evidence="4" key="1">
    <citation type="journal article" date="2011" name="PLoS Genet.">
        <title>Azospirillum genomes reveal transition of bacteria from aquatic to terrestrial environments.</title>
        <authorList>
            <person name="Wisniewski-Dye F."/>
            <person name="Borziak K."/>
            <person name="Khalsa-Moyers G."/>
            <person name="Alexandre G."/>
            <person name="Sukharnikov L.O."/>
            <person name="Wuichet K."/>
            <person name="Hurst G.B."/>
            <person name="McDonald W.H."/>
            <person name="Robertson J.S."/>
            <person name="Barbe V."/>
            <person name="Calteau A."/>
            <person name="Rouy Z."/>
            <person name="Mangenot S."/>
            <person name="Prigent-Combaret C."/>
            <person name="Normand P."/>
            <person name="Boyer M."/>
            <person name="Siguier P."/>
            <person name="Dessaux Y."/>
            <person name="Elmerich C."/>
            <person name="Condemine G."/>
            <person name="Krishnen G."/>
            <person name="Kennedy I."/>
            <person name="Paterson A.H."/>
            <person name="Gonzalez V."/>
            <person name="Mavingui P."/>
            <person name="Zhulin I.B."/>
        </authorList>
    </citation>
    <scope>NUCLEOTIDE SEQUENCE [LARGE SCALE GENOMIC DNA]</scope>
    <source>
        <strain evidence="4">4B</strain>
    </source>
</reference>